<dbReference type="Proteomes" id="UP000595374">
    <property type="component" value="Chromosome"/>
</dbReference>
<dbReference type="SUPFAM" id="SSF46689">
    <property type="entry name" value="Homeodomain-like"/>
    <property type="match status" value="1"/>
</dbReference>
<dbReference type="PANTHER" id="PTHR30055">
    <property type="entry name" value="HTH-TYPE TRANSCRIPTIONAL REGULATOR RUTR"/>
    <property type="match status" value="1"/>
</dbReference>
<reference evidence="6 7" key="1">
    <citation type="submission" date="2020-12" db="EMBL/GenBank/DDBJ databases">
        <title>FDA dAtabase for Regulatory Grade micrObial Sequences (FDA-ARGOS): Supporting development and validation of Infectious Disease Dx tests.</title>
        <authorList>
            <person name="Sproer C."/>
            <person name="Gronow S."/>
            <person name="Severitt S."/>
            <person name="Schroder I."/>
            <person name="Tallon L."/>
            <person name="Sadzewicz L."/>
            <person name="Zhao X."/>
            <person name="Boylan J."/>
            <person name="Ott S."/>
            <person name="Bowen H."/>
            <person name="Vavikolanu K."/>
            <person name="Mehta A."/>
            <person name="Aluvathingal J."/>
            <person name="Nadendla S."/>
            <person name="Lowell S."/>
            <person name="Myers T."/>
            <person name="Yan Y."/>
            <person name="Sichtig H."/>
        </authorList>
    </citation>
    <scope>NUCLEOTIDE SEQUENCE [LARGE SCALE GENOMIC DNA]</scope>
    <source>
        <strain evidence="6 7">FDAARGOS_990</strain>
    </source>
</reference>
<evidence type="ECO:0000259" key="5">
    <source>
        <dbReference type="PROSITE" id="PS50977"/>
    </source>
</evidence>
<dbReference type="SUPFAM" id="SSF48498">
    <property type="entry name" value="Tetracyclin repressor-like, C-terminal domain"/>
    <property type="match status" value="1"/>
</dbReference>
<dbReference type="EMBL" id="CP065989">
    <property type="protein sequence ID" value="QQB15978.1"/>
    <property type="molecule type" value="Genomic_DNA"/>
</dbReference>
<dbReference type="Gene3D" id="1.10.357.10">
    <property type="entry name" value="Tetracycline Repressor, domain 2"/>
    <property type="match status" value="1"/>
</dbReference>
<evidence type="ECO:0000313" key="6">
    <source>
        <dbReference type="EMBL" id="QQB15978.1"/>
    </source>
</evidence>
<dbReference type="InterPro" id="IPR036271">
    <property type="entry name" value="Tet_transcr_reg_TetR-rel_C_sf"/>
</dbReference>
<organism evidence="6 7">
    <name type="scientific">Brevibacterium casei</name>
    <dbReference type="NCBI Taxonomy" id="33889"/>
    <lineage>
        <taxon>Bacteria</taxon>
        <taxon>Bacillati</taxon>
        <taxon>Actinomycetota</taxon>
        <taxon>Actinomycetes</taxon>
        <taxon>Micrococcales</taxon>
        <taxon>Brevibacteriaceae</taxon>
        <taxon>Brevibacterium</taxon>
    </lineage>
</organism>
<evidence type="ECO:0000256" key="4">
    <source>
        <dbReference type="PROSITE-ProRule" id="PRU00335"/>
    </source>
</evidence>
<gene>
    <name evidence="6" type="ORF">I6H47_03400</name>
</gene>
<dbReference type="GO" id="GO:0003700">
    <property type="term" value="F:DNA-binding transcription factor activity"/>
    <property type="evidence" value="ECO:0007669"/>
    <property type="project" value="TreeGrafter"/>
</dbReference>
<keyword evidence="3" id="KW-0804">Transcription</keyword>
<proteinExistence type="predicted"/>
<evidence type="ECO:0000256" key="1">
    <source>
        <dbReference type="ARBA" id="ARBA00023015"/>
    </source>
</evidence>
<dbReference type="InterPro" id="IPR001647">
    <property type="entry name" value="HTH_TetR"/>
</dbReference>
<dbReference type="PROSITE" id="PS50977">
    <property type="entry name" value="HTH_TETR_2"/>
    <property type="match status" value="1"/>
</dbReference>
<dbReference type="Pfam" id="PF13305">
    <property type="entry name" value="TetR_C_33"/>
    <property type="match status" value="1"/>
</dbReference>
<dbReference type="InterPro" id="IPR009057">
    <property type="entry name" value="Homeodomain-like_sf"/>
</dbReference>
<dbReference type="InterPro" id="IPR025996">
    <property type="entry name" value="MT1864/Rv1816-like_C"/>
</dbReference>
<keyword evidence="1" id="KW-0805">Transcription regulation</keyword>
<accession>A0A7T4A284</accession>
<protein>
    <submittedName>
        <fullName evidence="6">TetR/AcrR family transcriptional regulator</fullName>
    </submittedName>
</protein>
<feature type="DNA-binding region" description="H-T-H motif" evidence="4">
    <location>
        <begin position="9"/>
        <end position="28"/>
    </location>
</feature>
<evidence type="ECO:0000256" key="2">
    <source>
        <dbReference type="ARBA" id="ARBA00023125"/>
    </source>
</evidence>
<dbReference type="PANTHER" id="PTHR30055:SF220">
    <property type="entry name" value="TETR-FAMILY REGULATORY PROTEIN"/>
    <property type="match status" value="1"/>
</dbReference>
<dbReference type="AlphaFoldDB" id="A0A7T4A284"/>
<keyword evidence="2 4" id="KW-0238">DNA-binding</keyword>
<feature type="domain" description="HTH tetR-type" evidence="5">
    <location>
        <begin position="1"/>
        <end position="46"/>
    </location>
</feature>
<name>A0A7T4A284_9MICO</name>
<sequence>MLETGEAFSLRAVARRVGVSQAAPYRHFESKQDLEAAMAADGFAELQTSLEAVVGEHGEGDTPLVELALTYIHFAEAHPALYALMFGQELSTVDEVRVACAAVFARIQEVAIATHPQRDPHGLATAGWALAHGLATLHIDGTLGANDDVDFDTRVRAAFAALLTD</sequence>
<dbReference type="InterPro" id="IPR050109">
    <property type="entry name" value="HTH-type_TetR-like_transc_reg"/>
</dbReference>
<dbReference type="GO" id="GO:0000976">
    <property type="term" value="F:transcription cis-regulatory region binding"/>
    <property type="evidence" value="ECO:0007669"/>
    <property type="project" value="TreeGrafter"/>
</dbReference>
<evidence type="ECO:0000313" key="7">
    <source>
        <dbReference type="Proteomes" id="UP000595374"/>
    </source>
</evidence>
<dbReference type="Pfam" id="PF00440">
    <property type="entry name" value="TetR_N"/>
    <property type="match status" value="1"/>
</dbReference>
<evidence type="ECO:0000256" key="3">
    <source>
        <dbReference type="ARBA" id="ARBA00023163"/>
    </source>
</evidence>